<evidence type="ECO:0000313" key="3">
    <source>
        <dbReference type="Proteomes" id="UP000604341"/>
    </source>
</evidence>
<feature type="transmembrane region" description="Helical" evidence="1">
    <location>
        <begin position="29"/>
        <end position="59"/>
    </location>
</feature>
<dbReference type="RefSeq" id="WP_189068176.1">
    <property type="nucleotide sequence ID" value="NZ_BMPE01000002.1"/>
</dbReference>
<keyword evidence="3" id="KW-1185">Reference proteome</keyword>
<keyword evidence="1" id="KW-0812">Transmembrane</keyword>
<organism evidence="2 3">
    <name type="scientific">Deinococcus radiotolerans</name>
    <dbReference type="NCBI Taxonomy" id="1309407"/>
    <lineage>
        <taxon>Bacteria</taxon>
        <taxon>Thermotogati</taxon>
        <taxon>Deinococcota</taxon>
        <taxon>Deinococci</taxon>
        <taxon>Deinococcales</taxon>
        <taxon>Deinococcaceae</taxon>
        <taxon>Deinococcus</taxon>
    </lineage>
</organism>
<reference evidence="3" key="1">
    <citation type="journal article" date="2019" name="Int. J. Syst. Evol. Microbiol.">
        <title>The Global Catalogue of Microorganisms (GCM) 10K type strain sequencing project: providing services to taxonomists for standard genome sequencing and annotation.</title>
        <authorList>
            <consortium name="The Broad Institute Genomics Platform"/>
            <consortium name="The Broad Institute Genome Sequencing Center for Infectious Disease"/>
            <person name="Wu L."/>
            <person name="Ma J."/>
        </authorList>
    </citation>
    <scope>NUCLEOTIDE SEQUENCE [LARGE SCALE GENOMIC DNA]</scope>
    <source>
        <strain evidence="3">JCM 19173</strain>
    </source>
</reference>
<accession>A0ABQ2FHJ3</accession>
<gene>
    <name evidence="2" type="ORF">GCM10010844_12860</name>
</gene>
<evidence type="ECO:0000256" key="1">
    <source>
        <dbReference type="SAM" id="Phobius"/>
    </source>
</evidence>
<evidence type="ECO:0000313" key="2">
    <source>
        <dbReference type="EMBL" id="GGK95825.1"/>
    </source>
</evidence>
<name>A0ABQ2FHJ3_9DEIO</name>
<dbReference type="Proteomes" id="UP000604341">
    <property type="component" value="Unassembled WGS sequence"/>
</dbReference>
<comment type="caution">
    <text evidence="2">The sequence shown here is derived from an EMBL/GenBank/DDBJ whole genome shotgun (WGS) entry which is preliminary data.</text>
</comment>
<dbReference type="EMBL" id="BMPE01000002">
    <property type="protein sequence ID" value="GGK95825.1"/>
    <property type="molecule type" value="Genomic_DNA"/>
</dbReference>
<proteinExistence type="predicted"/>
<sequence>MTHVLELTLHAAAQVLEAGLSSRRWTLRWLAVLCVGGAALLGGTGGGWLGLLAILTLLVSLKVR</sequence>
<keyword evidence="1" id="KW-1133">Transmembrane helix</keyword>
<protein>
    <submittedName>
        <fullName evidence="2">Uncharacterized protein</fullName>
    </submittedName>
</protein>
<keyword evidence="1" id="KW-0472">Membrane</keyword>